<dbReference type="Gene3D" id="1.10.150.130">
    <property type="match status" value="1"/>
</dbReference>
<keyword evidence="1" id="KW-0238">DNA-binding</keyword>
<dbReference type="RefSeq" id="WP_154177304.1">
    <property type="nucleotide sequence ID" value="NZ_WJXZ01000013.1"/>
</dbReference>
<keyword evidence="3" id="KW-1185">Reference proteome</keyword>
<proteinExistence type="predicted"/>
<sequence length="303" mass="35634">MEESKLDKPYKLAILRDRKGDLSKEWYIEFYAYSENNADLIRKRVKIPLSYQTDESRRKYAAKQIKEINKLLREGYHFKKEYTGTEDSDIERLKPLLLVESFYAVIEDSYGYLRKKSKGTYRTAINKAAEYFSKDIELIQVTKADVLKLRDFFLKKGNSAYTTNKTIAHLAMMYNSIAIRNDIETNPFRIPSLPKTQVSASNIAFTDDDRIVLEQYLKEHDYELFLFTRYLYFAFIRPRELRQLRIKNIDLTTKSIIIPGEIAKNRKTENTAIIPPLLAVIDLESYHPEFLLIWDWSETGSVS</sequence>
<accession>A0A7K0EQ32</accession>
<evidence type="ECO:0000313" key="2">
    <source>
        <dbReference type="EMBL" id="MRS63945.1"/>
    </source>
</evidence>
<dbReference type="InterPro" id="IPR010998">
    <property type="entry name" value="Integrase_recombinase_N"/>
</dbReference>
<evidence type="ECO:0008006" key="4">
    <source>
        <dbReference type="Google" id="ProtNLM"/>
    </source>
</evidence>
<gene>
    <name evidence="2" type="ORF">GJJ30_21785</name>
</gene>
<name>A0A7K0EQ32_9BACT</name>
<dbReference type="GO" id="GO:0003677">
    <property type="term" value="F:DNA binding"/>
    <property type="evidence" value="ECO:0007669"/>
    <property type="project" value="UniProtKB-KW"/>
</dbReference>
<dbReference type="Proteomes" id="UP000441754">
    <property type="component" value="Unassembled WGS sequence"/>
</dbReference>
<reference evidence="2 3" key="1">
    <citation type="journal article" date="2018" name="Antonie Van Leeuwenhoek">
        <title>Larkinella terrae sp. nov., isolated from soil on Jeju Island, South Korea.</title>
        <authorList>
            <person name="Ten L.N."/>
            <person name="Jeon J."/>
            <person name="Park S.J."/>
            <person name="Park S."/>
            <person name="Lee S.Y."/>
            <person name="Kim M.K."/>
            <person name="Jung H.Y."/>
        </authorList>
    </citation>
    <scope>NUCLEOTIDE SEQUENCE [LARGE SCALE GENOMIC DNA]</scope>
    <source>
        <strain evidence="2 3">KCTC 52001</strain>
    </source>
</reference>
<comment type="caution">
    <text evidence="2">The sequence shown here is derived from an EMBL/GenBank/DDBJ whole genome shotgun (WGS) entry which is preliminary data.</text>
</comment>
<organism evidence="2 3">
    <name type="scientific">Larkinella terrae</name>
    <dbReference type="NCBI Taxonomy" id="2025311"/>
    <lineage>
        <taxon>Bacteria</taxon>
        <taxon>Pseudomonadati</taxon>
        <taxon>Bacteroidota</taxon>
        <taxon>Cytophagia</taxon>
        <taxon>Cytophagales</taxon>
        <taxon>Spirosomataceae</taxon>
        <taxon>Larkinella</taxon>
    </lineage>
</organism>
<evidence type="ECO:0000256" key="1">
    <source>
        <dbReference type="ARBA" id="ARBA00023125"/>
    </source>
</evidence>
<dbReference type="SUPFAM" id="SSF56349">
    <property type="entry name" value="DNA breaking-rejoining enzymes"/>
    <property type="match status" value="1"/>
</dbReference>
<dbReference type="OrthoDB" id="932752at2"/>
<dbReference type="EMBL" id="WJXZ01000013">
    <property type="protein sequence ID" value="MRS63945.1"/>
    <property type="molecule type" value="Genomic_DNA"/>
</dbReference>
<dbReference type="InterPro" id="IPR011010">
    <property type="entry name" value="DNA_brk_join_enz"/>
</dbReference>
<protein>
    <recommendedName>
        <fullName evidence="4">Tyrosine-type recombinase/integrase</fullName>
    </recommendedName>
</protein>
<evidence type="ECO:0000313" key="3">
    <source>
        <dbReference type="Proteomes" id="UP000441754"/>
    </source>
</evidence>
<dbReference type="AlphaFoldDB" id="A0A7K0EQ32"/>